<evidence type="ECO:0008006" key="4">
    <source>
        <dbReference type="Google" id="ProtNLM"/>
    </source>
</evidence>
<evidence type="ECO:0000313" key="3">
    <source>
        <dbReference type="Proteomes" id="UP001500943"/>
    </source>
</evidence>
<dbReference type="RefSeq" id="WP_343924140.1">
    <property type="nucleotide sequence ID" value="NZ_BAAAKW010000023.1"/>
</dbReference>
<evidence type="ECO:0000313" key="2">
    <source>
        <dbReference type="EMBL" id="GAA1214465.1"/>
    </source>
</evidence>
<proteinExistence type="predicted"/>
<feature type="region of interest" description="Disordered" evidence="1">
    <location>
        <begin position="233"/>
        <end position="253"/>
    </location>
</feature>
<dbReference type="EMBL" id="BAAAKW010000023">
    <property type="protein sequence ID" value="GAA1214465.1"/>
    <property type="molecule type" value="Genomic_DNA"/>
</dbReference>
<reference evidence="3" key="1">
    <citation type="journal article" date="2019" name="Int. J. Syst. Evol. Microbiol.">
        <title>The Global Catalogue of Microorganisms (GCM) 10K type strain sequencing project: providing services to taxonomists for standard genome sequencing and annotation.</title>
        <authorList>
            <consortium name="The Broad Institute Genomics Platform"/>
            <consortium name="The Broad Institute Genome Sequencing Center for Infectious Disease"/>
            <person name="Wu L."/>
            <person name="Ma J."/>
        </authorList>
    </citation>
    <scope>NUCLEOTIDE SEQUENCE [LARGE SCALE GENOMIC DNA]</scope>
    <source>
        <strain evidence="3">JCM 12762</strain>
    </source>
</reference>
<accession>A0ABP4G5D2</accession>
<gene>
    <name evidence="2" type="ORF">GCM10009655_12170</name>
</gene>
<sequence>MGSENVKKQSESKVPFDISRAPLGFRAASALVCELSKLDDRFERHYLEIKSDIDPSKNELAKIAKYILGSANRMPERAATAFEGYGVLVIGVAPGKITGVPSIEILEIDKVVSAYIGPNGPQWDLIHVPVVDSTNTVLVILVDPPQDGQDAFICRKEGDNLMNGRIYFRADGETREARASEVDLLLERGKRSAAAEIGFDVEVLGYANPVEIDEQRTLETHILNTVEGLLRALPQPEPKPKSILTDDGKRQRETERKTALETGRLDASLNPSSVSALSEALKPSLAAADAMSQQIKPHQTAMANMAGELAVLQKSSALNSFNITDPEKRTEEQYRKAIEQWEGKLRKAWPQAVGTLTAYALDAVSIRVKNKAKTFFRDLELKIHVEGDIDGLDWLDGSDGSSAHRLDLPEPPRVWGPTQRSMVGRDFFQPQYMQYTSVPSMYRSPLNWKNGGSVDVTLKVGELRPLGEYLFDDEELVLVLPLTRDSRVKGTWQITASGHDEIYAGELQVEVGPPVDLTKLMRRLLLLDSN</sequence>
<organism evidence="2 3">
    <name type="scientific">Rhodoglobus aureus</name>
    <dbReference type="NCBI Taxonomy" id="191497"/>
    <lineage>
        <taxon>Bacteria</taxon>
        <taxon>Bacillati</taxon>
        <taxon>Actinomycetota</taxon>
        <taxon>Actinomycetes</taxon>
        <taxon>Micrococcales</taxon>
        <taxon>Microbacteriaceae</taxon>
        <taxon>Rhodoglobus</taxon>
    </lineage>
</organism>
<keyword evidence="3" id="KW-1185">Reference proteome</keyword>
<comment type="caution">
    <text evidence="2">The sequence shown here is derived from an EMBL/GenBank/DDBJ whole genome shotgun (WGS) entry which is preliminary data.</text>
</comment>
<protein>
    <recommendedName>
        <fullName evidence="4">ATP-binding protein</fullName>
    </recommendedName>
</protein>
<feature type="compositionally biased region" description="Basic and acidic residues" evidence="1">
    <location>
        <begin position="238"/>
        <end position="253"/>
    </location>
</feature>
<evidence type="ECO:0000256" key="1">
    <source>
        <dbReference type="SAM" id="MobiDB-lite"/>
    </source>
</evidence>
<dbReference type="Proteomes" id="UP001500943">
    <property type="component" value="Unassembled WGS sequence"/>
</dbReference>
<name>A0ABP4G5D2_9MICO</name>